<accession>A0A923S5R9</accession>
<dbReference type="Gene3D" id="3.60.21.10">
    <property type="match status" value="1"/>
</dbReference>
<reference evidence="4" key="1">
    <citation type="submission" date="2020-08" db="EMBL/GenBank/DDBJ databases">
        <title>Genome public.</title>
        <authorList>
            <person name="Liu C."/>
            <person name="Sun Q."/>
        </authorList>
    </citation>
    <scope>NUCLEOTIDE SEQUENCE</scope>
    <source>
        <strain evidence="4">BX15</strain>
    </source>
</reference>
<evidence type="ECO:0000313" key="5">
    <source>
        <dbReference type="Proteomes" id="UP000620327"/>
    </source>
</evidence>
<sequence>MANRRCPRSQLHAVMRWGLLALLVLFVYWDNTALRTDSLTYTSTALPAEFDGLRIVQLSDLHNREFGKNNQRLYAAVKQAVPDLIFLTGDLVDEYAEAPIPYAKAVGKALSAIAPTYYVTGNHEWAHGNAAVEELKTALRESGVTVLSNQFVPLERNGQTIFIAGIDDPNGYADQTTPEELAAKLYAQQEAPFWLLLAHRNTLFNGRYCRLGADLTFCGHAHGGIWRLPFTDGLVDTNLNLLPSFTSGFYHCNDVDCEGAEVFVSRGLGNSPKWAFRLFNRPQVAVITLKKG</sequence>
<dbReference type="PANTHER" id="PTHR31302:SF31">
    <property type="entry name" value="PHOSPHODIESTERASE YAEI"/>
    <property type="match status" value="1"/>
</dbReference>
<feature type="domain" description="Calcineurin-like phosphoesterase" evidence="3">
    <location>
        <begin position="53"/>
        <end position="223"/>
    </location>
</feature>
<evidence type="ECO:0000256" key="1">
    <source>
        <dbReference type="ARBA" id="ARBA00022723"/>
    </source>
</evidence>
<dbReference type="InterPro" id="IPR004843">
    <property type="entry name" value="Calcineurin-like_PHP"/>
</dbReference>
<evidence type="ECO:0000313" key="4">
    <source>
        <dbReference type="EMBL" id="MBC5768860.1"/>
    </source>
</evidence>
<dbReference type="GO" id="GO:0009245">
    <property type="term" value="P:lipid A biosynthetic process"/>
    <property type="evidence" value="ECO:0007669"/>
    <property type="project" value="TreeGrafter"/>
</dbReference>
<dbReference type="GO" id="GO:0046872">
    <property type="term" value="F:metal ion binding"/>
    <property type="evidence" value="ECO:0007669"/>
    <property type="project" value="UniProtKB-KW"/>
</dbReference>
<dbReference type="Proteomes" id="UP000620327">
    <property type="component" value="Unassembled WGS sequence"/>
</dbReference>
<dbReference type="EMBL" id="JACOQI010000001">
    <property type="protein sequence ID" value="MBC5768860.1"/>
    <property type="molecule type" value="Genomic_DNA"/>
</dbReference>
<keyword evidence="1" id="KW-0479">Metal-binding</keyword>
<protein>
    <submittedName>
        <fullName evidence="4">Metallophosphoesterase</fullName>
    </submittedName>
</protein>
<dbReference type="AlphaFoldDB" id="A0A923S5R9"/>
<dbReference type="GO" id="GO:0008758">
    <property type="term" value="F:UDP-2,3-diacylglucosamine hydrolase activity"/>
    <property type="evidence" value="ECO:0007669"/>
    <property type="project" value="TreeGrafter"/>
</dbReference>
<comment type="caution">
    <text evidence="4">The sequence shown here is derived from an EMBL/GenBank/DDBJ whole genome shotgun (WGS) entry which is preliminary data.</text>
</comment>
<evidence type="ECO:0000259" key="3">
    <source>
        <dbReference type="Pfam" id="PF00149"/>
    </source>
</evidence>
<gene>
    <name evidence="4" type="ORF">H8Z83_00660</name>
</gene>
<keyword evidence="5" id="KW-1185">Reference proteome</keyword>
<keyword evidence="2" id="KW-0378">Hydrolase</keyword>
<dbReference type="SUPFAM" id="SSF56300">
    <property type="entry name" value="Metallo-dependent phosphatases"/>
    <property type="match status" value="1"/>
</dbReference>
<dbReference type="PANTHER" id="PTHR31302">
    <property type="entry name" value="TRANSMEMBRANE PROTEIN WITH METALLOPHOSPHOESTERASE DOMAIN-RELATED"/>
    <property type="match status" value="1"/>
</dbReference>
<dbReference type="RefSeq" id="WP_187013264.1">
    <property type="nucleotide sequence ID" value="NZ_JACOQI010000001.1"/>
</dbReference>
<dbReference type="InterPro" id="IPR051158">
    <property type="entry name" value="Metallophosphoesterase_sf"/>
</dbReference>
<dbReference type="Pfam" id="PF00149">
    <property type="entry name" value="Metallophos"/>
    <property type="match status" value="1"/>
</dbReference>
<evidence type="ECO:0000256" key="2">
    <source>
        <dbReference type="ARBA" id="ARBA00022801"/>
    </source>
</evidence>
<proteinExistence type="predicted"/>
<dbReference type="InterPro" id="IPR029052">
    <property type="entry name" value="Metallo-depent_PP-like"/>
</dbReference>
<dbReference type="GO" id="GO:0016020">
    <property type="term" value="C:membrane"/>
    <property type="evidence" value="ECO:0007669"/>
    <property type="project" value="GOC"/>
</dbReference>
<organism evidence="4 5">
    <name type="scientific">Dysosmobacter segnis</name>
    <dbReference type="NCBI Taxonomy" id="2763042"/>
    <lineage>
        <taxon>Bacteria</taxon>
        <taxon>Bacillati</taxon>
        <taxon>Bacillota</taxon>
        <taxon>Clostridia</taxon>
        <taxon>Eubacteriales</taxon>
        <taxon>Oscillospiraceae</taxon>
        <taxon>Dysosmobacter</taxon>
    </lineage>
</organism>
<name>A0A923S5R9_9FIRM</name>